<dbReference type="RefSeq" id="WP_345542053.1">
    <property type="nucleotide sequence ID" value="NZ_BAABGJ010000081.1"/>
</dbReference>
<evidence type="ECO:0000256" key="3">
    <source>
        <dbReference type="ARBA" id="ARBA00022729"/>
    </source>
</evidence>
<dbReference type="Proteomes" id="UP001500975">
    <property type="component" value="Unassembled WGS sequence"/>
</dbReference>
<comment type="subcellular location">
    <subcellularLocation>
        <location evidence="1">Periplasm</location>
    </subcellularLocation>
</comment>
<gene>
    <name evidence="5" type="primary">tauA_2</name>
    <name evidence="5" type="ORF">GCM10023165_55340</name>
</gene>
<dbReference type="Gene3D" id="3.40.190.10">
    <property type="entry name" value="Periplasmic binding protein-like II"/>
    <property type="match status" value="2"/>
</dbReference>
<dbReference type="InterPro" id="IPR015168">
    <property type="entry name" value="SsuA/THI5"/>
</dbReference>
<comment type="similarity">
    <text evidence="2">Belongs to the bacterial solute-binding protein SsuA/TauA family.</text>
</comment>
<keyword evidence="6" id="KW-1185">Reference proteome</keyword>
<dbReference type="PANTHER" id="PTHR30024:SF47">
    <property type="entry name" value="TAURINE-BINDING PERIPLASMIC PROTEIN"/>
    <property type="match status" value="1"/>
</dbReference>
<name>A0ABP8II71_9BURK</name>
<organism evidence="5 6">
    <name type="scientific">Variovorax defluvii</name>
    <dbReference type="NCBI Taxonomy" id="913761"/>
    <lineage>
        <taxon>Bacteria</taxon>
        <taxon>Pseudomonadati</taxon>
        <taxon>Pseudomonadota</taxon>
        <taxon>Betaproteobacteria</taxon>
        <taxon>Burkholderiales</taxon>
        <taxon>Comamonadaceae</taxon>
        <taxon>Variovorax</taxon>
    </lineage>
</organism>
<evidence type="ECO:0000256" key="1">
    <source>
        <dbReference type="ARBA" id="ARBA00004418"/>
    </source>
</evidence>
<evidence type="ECO:0000313" key="6">
    <source>
        <dbReference type="Proteomes" id="UP001500975"/>
    </source>
</evidence>
<sequence>MHGTSGLNRRELGLLAANIGLLTLGGRAFAQEPAKAMLGHFPSANQQNFSKATGSMQKAMGAKARVEYVGVTAGPQILTAMAGNSMDLCNIGSSPMVVGFTQGLPISMVYVHKVIKDDECLMARGDSGIKGLADLKGRKIGCPFNSSAHFALLAALKTVRLTPSDLQLVNLKSDGIVPAWQRKDIDAAYIWNPVLPKLAAEGGVVIFRSGDLIASGTVIFDGIVVREEFKQKHPDLVLIYLKELDRINGIYREQPAQVAEVMAPYLQLPPETALTVAKSTHTITPREMLTDTWMGAPGAKKTGVLDTLMAQAEFLKNADQVKAIPPDLSRFVDSSFVAKMV</sequence>
<feature type="domain" description="SsuA/THI5-like" evidence="4">
    <location>
        <begin position="76"/>
        <end position="237"/>
    </location>
</feature>
<evidence type="ECO:0000313" key="5">
    <source>
        <dbReference type="EMBL" id="GAA4359359.1"/>
    </source>
</evidence>
<accession>A0ABP8II71</accession>
<dbReference type="Pfam" id="PF09084">
    <property type="entry name" value="NMT1"/>
    <property type="match status" value="1"/>
</dbReference>
<keyword evidence="3" id="KW-0732">Signal</keyword>
<evidence type="ECO:0000256" key="2">
    <source>
        <dbReference type="ARBA" id="ARBA00010742"/>
    </source>
</evidence>
<proteinExistence type="inferred from homology"/>
<dbReference type="SUPFAM" id="SSF53850">
    <property type="entry name" value="Periplasmic binding protein-like II"/>
    <property type="match status" value="1"/>
</dbReference>
<protein>
    <submittedName>
        <fullName evidence="5">Taurine ABC transporter substrate-binding protein</fullName>
    </submittedName>
</protein>
<dbReference type="EMBL" id="BAABGJ010000081">
    <property type="protein sequence ID" value="GAA4359359.1"/>
    <property type="molecule type" value="Genomic_DNA"/>
</dbReference>
<dbReference type="PANTHER" id="PTHR30024">
    <property type="entry name" value="ALIPHATIC SULFONATES-BINDING PROTEIN-RELATED"/>
    <property type="match status" value="1"/>
</dbReference>
<comment type="caution">
    <text evidence="5">The sequence shown here is derived from an EMBL/GenBank/DDBJ whole genome shotgun (WGS) entry which is preliminary data.</text>
</comment>
<reference evidence="6" key="1">
    <citation type="journal article" date="2019" name="Int. J. Syst. Evol. Microbiol.">
        <title>The Global Catalogue of Microorganisms (GCM) 10K type strain sequencing project: providing services to taxonomists for standard genome sequencing and annotation.</title>
        <authorList>
            <consortium name="The Broad Institute Genomics Platform"/>
            <consortium name="The Broad Institute Genome Sequencing Center for Infectious Disease"/>
            <person name="Wu L."/>
            <person name="Ma J."/>
        </authorList>
    </citation>
    <scope>NUCLEOTIDE SEQUENCE [LARGE SCALE GENOMIC DNA]</scope>
    <source>
        <strain evidence="6">JCM 17804</strain>
    </source>
</reference>
<evidence type="ECO:0000259" key="4">
    <source>
        <dbReference type="Pfam" id="PF09084"/>
    </source>
</evidence>